<sequence length="156" mass="18089">MFAVKNNPNKCLKVDNNEIEQFMGLCILVSVFGLPRSLMYWANNTRVETVASIMTCDHWEFYKSIIHLNDKTKKSSPNDQNRDRLFKVLLLVDEIQKMFKDLPLRQTLSHNPIKQHNFEIYTGSISSVEGLPDIGPISNILLRMLENLPRHQGYLL</sequence>
<dbReference type="InterPro" id="IPR029526">
    <property type="entry name" value="PGBD"/>
</dbReference>
<evidence type="ECO:0000259" key="1">
    <source>
        <dbReference type="Pfam" id="PF13843"/>
    </source>
</evidence>
<dbReference type="Pfam" id="PF13843">
    <property type="entry name" value="DDE_Tnp_1_7"/>
    <property type="match status" value="1"/>
</dbReference>
<protein>
    <recommendedName>
        <fullName evidence="1">PiggyBac transposable element-derived protein domain-containing protein</fullName>
    </recommendedName>
</protein>
<feature type="domain" description="PiggyBac transposable element-derived protein" evidence="1">
    <location>
        <begin position="9"/>
        <end position="101"/>
    </location>
</feature>
<dbReference type="EMBL" id="JARBHB010000004">
    <property type="protein sequence ID" value="KAJ8885131.1"/>
    <property type="molecule type" value="Genomic_DNA"/>
</dbReference>
<dbReference type="PANTHER" id="PTHR47272">
    <property type="entry name" value="DDE_TNP_1_7 DOMAIN-CONTAINING PROTEIN"/>
    <property type="match status" value="1"/>
</dbReference>
<proteinExistence type="predicted"/>
<comment type="caution">
    <text evidence="2">The sequence shown here is derived from an EMBL/GenBank/DDBJ whole genome shotgun (WGS) entry which is preliminary data.</text>
</comment>
<dbReference type="Proteomes" id="UP001159363">
    <property type="component" value="Chromosome X"/>
</dbReference>
<gene>
    <name evidence="2" type="ORF">PR048_011327</name>
</gene>
<keyword evidence="3" id="KW-1185">Reference proteome</keyword>
<accession>A0ABQ9HLA8</accession>
<organism evidence="2 3">
    <name type="scientific">Dryococelus australis</name>
    <dbReference type="NCBI Taxonomy" id="614101"/>
    <lineage>
        <taxon>Eukaryota</taxon>
        <taxon>Metazoa</taxon>
        <taxon>Ecdysozoa</taxon>
        <taxon>Arthropoda</taxon>
        <taxon>Hexapoda</taxon>
        <taxon>Insecta</taxon>
        <taxon>Pterygota</taxon>
        <taxon>Neoptera</taxon>
        <taxon>Polyneoptera</taxon>
        <taxon>Phasmatodea</taxon>
        <taxon>Verophasmatodea</taxon>
        <taxon>Anareolatae</taxon>
        <taxon>Phasmatidae</taxon>
        <taxon>Eurycanthinae</taxon>
        <taxon>Dryococelus</taxon>
    </lineage>
</organism>
<dbReference type="PANTHER" id="PTHR47272:SF1">
    <property type="entry name" value="PIGGYBAC TRANSPOSABLE ELEMENT-DERIVED PROTEIN 3-LIKE"/>
    <property type="match status" value="1"/>
</dbReference>
<evidence type="ECO:0000313" key="2">
    <source>
        <dbReference type="EMBL" id="KAJ8885131.1"/>
    </source>
</evidence>
<name>A0ABQ9HLA8_9NEOP</name>
<evidence type="ECO:0000313" key="3">
    <source>
        <dbReference type="Proteomes" id="UP001159363"/>
    </source>
</evidence>
<reference evidence="2 3" key="1">
    <citation type="submission" date="2023-02" db="EMBL/GenBank/DDBJ databases">
        <title>LHISI_Scaffold_Assembly.</title>
        <authorList>
            <person name="Stuart O.P."/>
            <person name="Cleave R."/>
            <person name="Magrath M.J.L."/>
            <person name="Mikheyev A.S."/>
        </authorList>
    </citation>
    <scope>NUCLEOTIDE SEQUENCE [LARGE SCALE GENOMIC DNA]</scope>
    <source>
        <strain evidence="2">Daus_M_001</strain>
        <tissue evidence="2">Leg muscle</tissue>
    </source>
</reference>